<dbReference type="Proteomes" id="UP000180864">
    <property type="component" value="Segment"/>
</dbReference>
<dbReference type="EMBL" id="MT955328">
    <property type="protein sequence ID" value="QOT14855.1"/>
    <property type="molecule type" value="Genomic_DNA"/>
</dbReference>
<proteinExistence type="predicted"/>
<dbReference type="EMBL" id="JQ820250">
    <property type="protein sequence ID" value="AFM75309.1"/>
    <property type="molecule type" value="Genomic_DNA"/>
</dbReference>
<reference evidence="3 12" key="1">
    <citation type="journal article" date="2007" name="Arch. Virol.">
        <title>Sequence determination of variable regions within the genomes of gallid herpesvirus-2 pathotypes.</title>
        <authorList>
            <person name="Spatz S.J."/>
            <person name="Silva R.F."/>
        </authorList>
    </citation>
    <scope>NUCLEOTIDE SEQUENCE [LARGE SCALE GENOMIC DNA]</scope>
    <source>
        <strain evidence="3">CU-2</strain>
    </source>
</reference>
<dbReference type="EMBL" id="MT797631">
    <property type="protein sequence ID" value="QOT14354.1"/>
    <property type="molecule type" value="Genomic_DNA"/>
</dbReference>
<dbReference type="EMBL" id="JQ314003">
    <property type="protein sequence ID" value="AEZ51649.1"/>
    <property type="molecule type" value="Genomic_DNA"/>
</dbReference>
<dbReference type="Proteomes" id="UP000181598">
    <property type="component" value="Segment"/>
</dbReference>
<reference evidence="11 15" key="6">
    <citation type="journal article" date="2012" name="Virus Genes">
        <title>Dynamic equilibrium of Marek's disease genomes during in vitro serial passage.</title>
        <authorList>
            <person name="Spatz S.J."/>
            <person name="Volkening J.D."/>
            <person name="Gimeno I.M."/>
            <person name="Heidari M."/>
            <person name="Witter R.L."/>
        </authorList>
    </citation>
    <scope>NUCLEOTIDE SEQUENCE [LARGE SCALE GENOMIC DNA]</scope>
    <source>
        <strain evidence="5">648a</strain>
    </source>
</reference>
<protein>
    <submittedName>
        <fullName evidence="1">Uncharacterized protein</fullName>
    </submittedName>
</protein>
<dbReference type="Proteomes" id="UP000134084">
    <property type="component" value="Segment"/>
</dbReference>
<reference evidence="1 14" key="2">
    <citation type="journal article" date="2007" name="J. Gen. Virol.">
        <title>Comparative full-length sequence analysis of oncogenic and vaccine (Rispens) strains of Marek's disease virus.</title>
        <authorList>
            <person name="Spatz S.J."/>
            <person name="Petherbridge L."/>
            <person name="Zhao Y."/>
            <person name="Nair V."/>
        </authorList>
    </citation>
    <scope>NUCLEOTIDE SEQUENCE [LARGE SCALE GENOMIC DNA]</scope>
    <source>
        <strain evidence="1">CVI988</strain>
    </source>
</reference>
<organism evidence="1 14">
    <name type="scientific">Gallid alphaherpesvirus 2</name>
    <dbReference type="NCBI Taxonomy" id="10390"/>
    <lineage>
        <taxon>Viruses</taxon>
        <taxon>Duplodnaviria</taxon>
        <taxon>Heunggongvirae</taxon>
        <taxon>Peploviricota</taxon>
        <taxon>Herviviricetes</taxon>
        <taxon>Herpesvirales</taxon>
        <taxon>Orthoherpesviridae</taxon>
        <taxon>Alphaherpesvirinae</taxon>
        <taxon>Mardivirus</taxon>
        <taxon>Mardivirus gallidalpha2</taxon>
    </lineage>
</organism>
<evidence type="ECO:0000313" key="12">
    <source>
        <dbReference type="Proteomes" id="UP000134498"/>
    </source>
</evidence>
<dbReference type="EMBL" id="JQ806362">
    <property type="protein sequence ID" value="AFM74751.1"/>
    <property type="molecule type" value="Genomic_DNA"/>
</dbReference>
<evidence type="ECO:0000313" key="9">
    <source>
        <dbReference type="EMBL" id="QOT14855.1"/>
    </source>
</evidence>
<evidence type="ECO:0000313" key="13">
    <source>
        <dbReference type="Proteomes" id="UP000143489"/>
    </source>
</evidence>
<evidence type="ECO:0000313" key="2">
    <source>
        <dbReference type="EMBL" id="ABR13072.1"/>
    </source>
</evidence>
<evidence type="ECO:0000313" key="4">
    <source>
        <dbReference type="EMBL" id="AEZ51649.1"/>
    </source>
</evidence>
<dbReference type="EMBL" id="JQ809692">
    <property type="protein sequence ID" value="AFM75128.1"/>
    <property type="molecule type" value="Genomic_DNA"/>
</dbReference>
<dbReference type="EMBL" id="EF523390">
    <property type="protein sequence ID" value="ABR13072.1"/>
    <property type="molecule type" value="Genomic_DNA"/>
</dbReference>
<dbReference type="Proteomes" id="UP000149312">
    <property type="component" value="Segment"/>
</dbReference>
<reference evidence="8" key="9">
    <citation type="submission" date="2020-08" db="EMBL/GenBank/DDBJ databases">
        <title>Marek's disease virus requires both copies of the inverted repeat regions for efficient in vivo replication and pathogenesis.</title>
        <authorList>
            <person name="Conradie A.M."/>
            <person name="Kaufer B."/>
        </authorList>
    </citation>
    <scope>NUCLEOTIDE SEQUENCE</scope>
</reference>
<dbReference type="EMBL" id="MT872313">
    <property type="protein sequence ID" value="QOT14723.1"/>
    <property type="molecule type" value="Genomic_DNA"/>
</dbReference>
<evidence type="ECO:0000313" key="3">
    <source>
        <dbReference type="EMBL" id="ACF94955.1"/>
    </source>
</evidence>
<evidence type="ECO:0000313" key="15">
    <source>
        <dbReference type="Proteomes" id="UP000180864"/>
    </source>
</evidence>
<evidence type="ECO:0000313" key="6">
    <source>
        <dbReference type="EMBL" id="QOT13982.1"/>
    </source>
</evidence>
<dbReference type="EMBL" id="MT994392">
    <property type="protein sequence ID" value="QOT14996.1"/>
    <property type="molecule type" value="Genomic_DNA"/>
</dbReference>
<dbReference type="EMBL" id="MT797629">
    <property type="protein sequence ID" value="QOT13982.1"/>
    <property type="molecule type" value="Genomic_DNA"/>
</dbReference>
<evidence type="ECO:0000313" key="1">
    <source>
        <dbReference type="EMBL" id="ABF72229.1"/>
    </source>
</evidence>
<evidence type="ECO:0000313" key="7">
    <source>
        <dbReference type="EMBL" id="QOT14168.1"/>
    </source>
</evidence>
<dbReference type="Proteomes" id="UP000181580">
    <property type="component" value="Segment"/>
</dbReference>
<reference evidence="4 10" key="5">
    <citation type="journal article" date="2012" name="Virus Genes">
        <title>Genome sequence determination and analysis of a Chinese virulent strain, LMS, of Gallid herpesvirus type 2.</title>
        <authorList>
            <person name="Cheng Y."/>
            <person name="Cong F."/>
            <person name="Zhang Y.P."/>
            <person name="Li Z.J."/>
            <person name="Xu N.N."/>
            <person name="Hou G.Y."/>
            <person name="Liu C.J."/>
        </authorList>
    </citation>
    <scope>NUCLEOTIDE SEQUENCE [LARGE SCALE GENOMIC DNA]</scope>
    <source>
        <strain evidence="4">LMS</strain>
    </source>
</reference>
<dbReference type="EMBL" id="JQ809691">
    <property type="protein sequence ID" value="AFM74941.1"/>
    <property type="molecule type" value="Genomic_DNA"/>
</dbReference>
<dbReference type="Proteomes" id="UP000143489">
    <property type="component" value="Segment"/>
</dbReference>
<dbReference type="Proteomes" id="UP000134498">
    <property type="component" value="Genome"/>
</dbReference>
<sequence>MCYWVISNDNGIQVQSGSPWTCILPRRTRAWSRVQAKFRFIRICWVLDCNWSGPVYFCIQRSSFGYLLLSDKRSYTCYGNVTMRRCRWLRLRFG</sequence>
<dbReference type="Proteomes" id="UP000180974">
    <property type="component" value="Segment"/>
</dbReference>
<reference evidence="7" key="8">
    <citation type="submission" date="2020-07" db="EMBL/GenBank/DDBJ databases">
        <title>Distinct polymorphisms in a single herpesvirus gene are capable of enhancing virulence and mediate vaccinal resistance.</title>
        <authorList>
            <person name="Conradie A.M."/>
            <person name="Bertzbach L.D."/>
            <person name="Trimpert J."/>
            <person name="Patria J.N."/>
            <person name="Murata S."/>
            <person name="Parcells M.S."/>
            <person name="Kaufer B.B."/>
        </authorList>
    </citation>
    <scope>NUCLEOTIDE SEQUENCE</scope>
</reference>
<evidence type="ECO:0000313" key="11">
    <source>
        <dbReference type="Proteomes" id="UP000134084"/>
    </source>
</evidence>
<evidence type="ECO:0000313" key="14">
    <source>
        <dbReference type="Proteomes" id="UP000149312"/>
    </source>
</evidence>
<evidence type="ECO:0000313" key="8">
    <source>
        <dbReference type="EMBL" id="QOT14723.1"/>
    </source>
</evidence>
<dbReference type="Proteomes" id="UP000181470">
    <property type="component" value="Segment"/>
</dbReference>
<dbReference type="EMBL" id="EU499381">
    <property type="protein sequence ID" value="ACF94955.1"/>
    <property type="molecule type" value="Genomic_DNA"/>
</dbReference>
<gene>
    <name evidence="1" type="ORF">MDV012.4</name>
</gene>
<dbReference type="EMBL" id="JQ836662">
    <property type="protein sequence ID" value="AFM75487.1"/>
    <property type="molecule type" value="Genomic_DNA"/>
</dbReference>
<dbReference type="EMBL" id="MT797630">
    <property type="protein sequence ID" value="QOT14168.1"/>
    <property type="molecule type" value="Genomic_DNA"/>
</dbReference>
<accession>Q19BF8</accession>
<dbReference type="Proteomes" id="UP000133397">
    <property type="component" value="Segment"/>
</dbReference>
<reference evidence="3 12" key="4">
    <citation type="journal article" date="2008" name="Virus Genes">
        <title>Sequence determination of a mildly virulent strain (CU-2) of Gallid herpesvirus type 2 using 454 pyrosequencing.</title>
        <authorList>
            <person name="Spatz S.J."/>
            <person name="Rue C.A."/>
        </authorList>
    </citation>
    <scope>NUCLEOTIDE SEQUENCE [LARGE SCALE GENOMIC DNA]</scope>
    <source>
        <strain evidence="3">CU-2</strain>
    </source>
</reference>
<dbReference type="EMBL" id="MT813453">
    <property type="protein sequence ID" value="QOT14537.1"/>
    <property type="molecule type" value="Genomic_DNA"/>
</dbReference>
<reference evidence="6" key="7">
    <citation type="submission" date="2020-07" db="EMBL/GenBank/DDBJ databases">
        <title>Distinct polymorphisms in a single herpesvirus gene are capable of enhancing virulence and mediate vaccinal resistance.</title>
        <authorList>
            <person name="Conradie A.M."/>
            <person name="Bertzbach L.D."/>
            <person name="Trimpert J.D."/>
            <person name="Patria J.N."/>
            <person name="Murata S."/>
            <person name="Parcells M.S."/>
            <person name="Kaufer B.B."/>
        </authorList>
    </citation>
    <scope>NUCLEOTIDE SEQUENCE</scope>
</reference>
<reference evidence="9" key="10">
    <citation type="submission" date="2020-09" db="EMBL/GenBank/DDBJ databases">
        <title>Functional analysis of genomic repeat regions in Marek's disease virus replication and pathogenesis.</title>
        <authorList>
            <person name="Vychodil T."/>
            <person name="Conradie A.M."/>
            <person name="Trimpert J."/>
            <person name="Aswad A."/>
            <person name="Bertzbach L.D."/>
            <person name="Kaufer B."/>
        </authorList>
    </citation>
    <scope>NUCLEOTIDE SEQUENCE</scope>
</reference>
<dbReference type="EMBL" id="JQ806361">
    <property type="protein sequence ID" value="AFM74564.1"/>
    <property type="molecule type" value="Genomic_DNA"/>
</dbReference>
<evidence type="ECO:0000313" key="10">
    <source>
        <dbReference type="Proteomes" id="UP000133397"/>
    </source>
</evidence>
<reference evidence="2 13" key="3">
    <citation type="journal article" date="2007" name="Virus Genes">
        <title>Comparative sequence analysis of a highly oncogenic but horizontal spread-defective clone of Marek's disease virus.</title>
        <authorList>
            <person name="Spatz S.J."/>
            <person name="Zhao Y."/>
            <person name="Petherbridge L."/>
            <person name="Smith L.P."/>
            <person name="Baigent S.J."/>
            <person name="Nair V."/>
        </authorList>
    </citation>
    <scope>NUCLEOTIDE SEQUENCE [LARGE SCALE GENOMIC DNA]</scope>
    <source>
        <strain evidence="2">RB-1B</strain>
    </source>
</reference>
<evidence type="ECO:0000313" key="5">
    <source>
        <dbReference type="EMBL" id="AFM74564.1"/>
    </source>
</evidence>
<dbReference type="EMBL" id="DQ530348">
    <property type="protein sequence ID" value="ABF72229.1"/>
    <property type="molecule type" value="Genomic_DNA"/>
</dbReference>
<name>Q19BF8_9ALPH</name>